<evidence type="ECO:0000313" key="2">
    <source>
        <dbReference type="Proteomes" id="UP000005801"/>
    </source>
</evidence>
<sequence length="268" mass="28119">MISAALALCACGGGKQGDSASESRAGKAKLQELEDAYGPLIEAEEQCKGAITKVIDGNPDALGERSEAPAAVAPTSRTALTDARPIAYFPRHEGDSEPPFAPLEDVSLPAGTYTAGAVCLADVEPWSEVKTRLRTDPVYAWGKPEDVAAALEAVKRFETLEPPARVVVRWRRCKTEGTTEYGYTAPDGQDYAAPTAVSSWTCQVGYTWTDVTSGKVLAAATGEGKGDPESRPSQGSVREIQAVDAKAYGKAIAGAEAQIAATVASWPE</sequence>
<evidence type="ECO:0000313" key="1">
    <source>
        <dbReference type="EMBL" id="EDM80061.1"/>
    </source>
</evidence>
<comment type="caution">
    <text evidence="1">The sequence shown here is derived from an EMBL/GenBank/DDBJ whole genome shotgun (WGS) entry which is preliminary data.</text>
</comment>
<accession>A6G292</accession>
<name>A6G292_9BACT</name>
<gene>
    <name evidence="1" type="ORF">PPSIR1_20579</name>
</gene>
<keyword evidence="2" id="KW-1185">Reference proteome</keyword>
<protein>
    <submittedName>
        <fullName evidence="1">Uncharacterized protein</fullName>
    </submittedName>
</protein>
<dbReference type="EMBL" id="ABCS01000014">
    <property type="protein sequence ID" value="EDM80061.1"/>
    <property type="molecule type" value="Genomic_DNA"/>
</dbReference>
<dbReference type="Proteomes" id="UP000005801">
    <property type="component" value="Unassembled WGS sequence"/>
</dbReference>
<reference evidence="1 2" key="1">
    <citation type="submission" date="2007-06" db="EMBL/GenBank/DDBJ databases">
        <authorList>
            <person name="Shimkets L."/>
            <person name="Ferriera S."/>
            <person name="Johnson J."/>
            <person name="Kravitz S."/>
            <person name="Beeson K."/>
            <person name="Sutton G."/>
            <person name="Rogers Y.-H."/>
            <person name="Friedman R."/>
            <person name="Frazier M."/>
            <person name="Venter J.C."/>
        </authorList>
    </citation>
    <scope>NUCLEOTIDE SEQUENCE [LARGE SCALE GENOMIC DNA]</scope>
    <source>
        <strain evidence="1 2">SIR-1</strain>
    </source>
</reference>
<organism evidence="1 2">
    <name type="scientific">Plesiocystis pacifica SIR-1</name>
    <dbReference type="NCBI Taxonomy" id="391625"/>
    <lineage>
        <taxon>Bacteria</taxon>
        <taxon>Pseudomonadati</taxon>
        <taxon>Myxococcota</taxon>
        <taxon>Polyangia</taxon>
        <taxon>Nannocystales</taxon>
        <taxon>Nannocystaceae</taxon>
        <taxon>Plesiocystis</taxon>
    </lineage>
</organism>
<dbReference type="AlphaFoldDB" id="A6G292"/>
<proteinExistence type="predicted"/>